<gene>
    <name evidence="2" type="ORF">NTH_03295</name>
</gene>
<dbReference type="PROSITE" id="PS50234">
    <property type="entry name" value="VWFA"/>
    <property type="match status" value="1"/>
</dbReference>
<name>A0ABY5MNH6_9HYPH</name>
<dbReference type="Pfam" id="PF13519">
    <property type="entry name" value="VWA_2"/>
    <property type="match status" value="1"/>
</dbReference>
<organism evidence="2 3">
    <name type="scientific">Nitratireductor thuwali</name>
    <dbReference type="NCBI Taxonomy" id="2267699"/>
    <lineage>
        <taxon>Bacteria</taxon>
        <taxon>Pseudomonadati</taxon>
        <taxon>Pseudomonadota</taxon>
        <taxon>Alphaproteobacteria</taxon>
        <taxon>Hyphomicrobiales</taxon>
        <taxon>Phyllobacteriaceae</taxon>
        <taxon>Nitratireductor</taxon>
    </lineage>
</organism>
<dbReference type="Gene3D" id="3.40.50.410">
    <property type="entry name" value="von Willebrand factor, type A domain"/>
    <property type="match status" value="1"/>
</dbReference>
<dbReference type="InterPro" id="IPR036465">
    <property type="entry name" value="vWFA_dom_sf"/>
</dbReference>
<dbReference type="SMART" id="SM00327">
    <property type="entry name" value="VWA"/>
    <property type="match status" value="1"/>
</dbReference>
<evidence type="ECO:0000313" key="3">
    <source>
        <dbReference type="Proteomes" id="UP001342418"/>
    </source>
</evidence>
<feature type="domain" description="VWFA" evidence="1">
    <location>
        <begin position="25"/>
        <end position="204"/>
    </location>
</feature>
<dbReference type="PANTHER" id="PTHR10579">
    <property type="entry name" value="CALCIUM-ACTIVATED CHLORIDE CHANNEL REGULATOR"/>
    <property type="match status" value="1"/>
</dbReference>
<dbReference type="Proteomes" id="UP001342418">
    <property type="component" value="Chromosome"/>
</dbReference>
<dbReference type="RefSeq" id="WP_338531011.1">
    <property type="nucleotide sequence ID" value="NZ_CP030941.1"/>
</dbReference>
<evidence type="ECO:0000259" key="1">
    <source>
        <dbReference type="PROSITE" id="PS50234"/>
    </source>
</evidence>
<sequence>MRPVRLLAFLAALFWVVPAFSQTGKTIIVLDASGSMWGQISGVTKIEIAREALREVLASVPQESQLGLIAYGHREKGSCSDIELAVPPAPGTAAAITQFADRLNPKGKTPLTDAVRMGAETLKYQEDAATVILVTDGLETCEADPCALAAELEAAGIDFTAHVVGFGLSDDEGRQVACLAESTGGRYFKADDAGQLAEALQSTVAATPEPEPEPASLEFNVKATAKLSDDGPALENSNEVRWDFHPILADGPSASSEAGGYGGVFEASLPEGRYLVRTRIGRITKEQEVDLSADTMQEIVAVLDAGRVTVTPKRSAEDVEADKNARVDVAFEGGQDGGYGKTSVYAAAGPITITGKIGKATAEESMELAAGADIAVEMVIGSGVVVPAAVYAQGGPEVEGSSVRFDVEAAKADINGNRKKITGQYGPGGGMDVPPGDYLLVARLGQAQASQPVSVKAGERTETVINLNAGVLAVSAPGAYRIDFLEATKNIQGRQEKITGTYGEEAQDTFHPGEYEVLVTYQGDRAEERRKVTVTAGERTEIAIE</sequence>
<dbReference type="InterPro" id="IPR051266">
    <property type="entry name" value="CLCR"/>
</dbReference>
<accession>A0ABY5MNH6</accession>
<proteinExistence type="predicted"/>
<keyword evidence="3" id="KW-1185">Reference proteome</keyword>
<dbReference type="SUPFAM" id="SSF53300">
    <property type="entry name" value="vWA-like"/>
    <property type="match status" value="1"/>
</dbReference>
<reference evidence="2 3" key="1">
    <citation type="submission" date="2018-07" db="EMBL/GenBank/DDBJ databases">
        <title>Genome sequence of Nitratireductor thuwali#1536.</title>
        <authorList>
            <person name="Michoud G."/>
            <person name="Merlino G."/>
            <person name="Sefrji F.O."/>
            <person name="Daffonchio D."/>
        </authorList>
    </citation>
    <scope>NUCLEOTIDE SEQUENCE [LARGE SCALE GENOMIC DNA]</scope>
    <source>
        <strain evidence="3">Nit1536</strain>
    </source>
</reference>
<dbReference type="EMBL" id="CP030941">
    <property type="protein sequence ID" value="UUP18811.1"/>
    <property type="molecule type" value="Genomic_DNA"/>
</dbReference>
<dbReference type="InterPro" id="IPR002035">
    <property type="entry name" value="VWF_A"/>
</dbReference>
<dbReference type="PANTHER" id="PTHR10579:SF43">
    <property type="entry name" value="ZINC FINGER (C3HC4-TYPE RING FINGER) FAMILY PROTEIN"/>
    <property type="match status" value="1"/>
</dbReference>
<protein>
    <recommendedName>
        <fullName evidence="1">VWFA domain-containing protein</fullName>
    </recommendedName>
</protein>
<evidence type="ECO:0000313" key="2">
    <source>
        <dbReference type="EMBL" id="UUP18811.1"/>
    </source>
</evidence>